<organism evidence="3 4">
    <name type="scientific">Candidatus Lloydbacteria bacterium RIFCSPLOWO2_01_FULL_50_20</name>
    <dbReference type="NCBI Taxonomy" id="1798665"/>
    <lineage>
        <taxon>Bacteria</taxon>
        <taxon>Candidatus Lloydiibacteriota</taxon>
    </lineage>
</organism>
<gene>
    <name evidence="3" type="ORF">A2942_01295</name>
</gene>
<keyword evidence="1" id="KW-0812">Transmembrane</keyword>
<feature type="signal peptide" evidence="2">
    <location>
        <begin position="1"/>
        <end position="26"/>
    </location>
</feature>
<dbReference type="Proteomes" id="UP000178534">
    <property type="component" value="Unassembled WGS sequence"/>
</dbReference>
<keyword evidence="1" id="KW-0472">Membrane</keyword>
<evidence type="ECO:0008006" key="5">
    <source>
        <dbReference type="Google" id="ProtNLM"/>
    </source>
</evidence>
<proteinExistence type="predicted"/>
<name>A0A1G2DKH0_9BACT</name>
<keyword evidence="2" id="KW-0732">Signal</keyword>
<feature type="chain" id="PRO_5009582603" description="TrbC/VIRB2 family protein" evidence="2">
    <location>
        <begin position="27"/>
        <end position="122"/>
    </location>
</feature>
<dbReference type="AlphaFoldDB" id="A0A1G2DKH0"/>
<protein>
    <recommendedName>
        <fullName evidence="5">TrbC/VIRB2 family protein</fullName>
    </recommendedName>
</protein>
<reference evidence="3 4" key="1">
    <citation type="journal article" date="2016" name="Nat. Commun.">
        <title>Thousands of microbial genomes shed light on interconnected biogeochemical processes in an aquifer system.</title>
        <authorList>
            <person name="Anantharaman K."/>
            <person name="Brown C.T."/>
            <person name="Hug L.A."/>
            <person name="Sharon I."/>
            <person name="Castelle C.J."/>
            <person name="Probst A.J."/>
            <person name="Thomas B.C."/>
            <person name="Singh A."/>
            <person name="Wilkins M.J."/>
            <person name="Karaoz U."/>
            <person name="Brodie E.L."/>
            <person name="Williams K.H."/>
            <person name="Hubbard S.S."/>
            <person name="Banfield J.F."/>
        </authorList>
    </citation>
    <scope>NUCLEOTIDE SEQUENCE [LARGE SCALE GENOMIC DNA]</scope>
</reference>
<dbReference type="EMBL" id="MHLP01000007">
    <property type="protein sequence ID" value="OGZ13461.1"/>
    <property type="molecule type" value="Genomic_DNA"/>
</dbReference>
<sequence length="122" mass="13348">MISRYKKFRQILLTIAALFMPVIAFAQAPTNFREFASLVVRMLQSVIAVLFVSLAVGLVFGVVLFLANADNEKKRMEIKGYLLWGVIGIIVVMGIWGILETLSVSVFGPGAVGIPQLRPPAL</sequence>
<evidence type="ECO:0000256" key="1">
    <source>
        <dbReference type="SAM" id="Phobius"/>
    </source>
</evidence>
<evidence type="ECO:0000256" key="2">
    <source>
        <dbReference type="SAM" id="SignalP"/>
    </source>
</evidence>
<comment type="caution">
    <text evidence="3">The sequence shown here is derived from an EMBL/GenBank/DDBJ whole genome shotgun (WGS) entry which is preliminary data.</text>
</comment>
<feature type="transmembrane region" description="Helical" evidence="1">
    <location>
        <begin position="81"/>
        <end position="99"/>
    </location>
</feature>
<keyword evidence="1" id="KW-1133">Transmembrane helix</keyword>
<dbReference type="STRING" id="1798665.A2942_01295"/>
<feature type="transmembrane region" description="Helical" evidence="1">
    <location>
        <begin position="42"/>
        <end position="69"/>
    </location>
</feature>
<evidence type="ECO:0000313" key="4">
    <source>
        <dbReference type="Proteomes" id="UP000178534"/>
    </source>
</evidence>
<accession>A0A1G2DKH0</accession>
<evidence type="ECO:0000313" key="3">
    <source>
        <dbReference type="EMBL" id="OGZ13461.1"/>
    </source>
</evidence>